<sequence length="159" mass="17384">MPALQPEAMQASDHEAIRKLSRSLGRSSEPSRFGDNECQLVLKDPQGQLVGWARAGWWDPSDQLAPAGYYLSGVEISREHQHRGFASILTAARLKWVAERDTTAWCIVNARNTGSLALQASFGFKEIARASHSGAVSFSGGCGLLLRKELSKDAMILWA</sequence>
<reference evidence="2" key="1">
    <citation type="journal article" date="2022" name="Pest Manag. Sci.">
        <title>Glutamicibacter halophytocola-mediated host fitness of potato tuber moth on Solanaceae crops.</title>
        <authorList>
            <person name="Wang W."/>
            <person name="Xiao G."/>
            <person name="Du G."/>
            <person name="Chang L."/>
            <person name="Yang Y."/>
            <person name="Ye J."/>
            <person name="Chen B."/>
        </authorList>
    </citation>
    <scope>NUCLEOTIDE SEQUENCE</scope>
    <source>
        <strain evidence="2">S2</strain>
    </source>
</reference>
<dbReference type="CDD" id="cd04301">
    <property type="entry name" value="NAT_SF"/>
    <property type="match status" value="1"/>
</dbReference>
<dbReference type="AlphaFoldDB" id="A0AA94XRY9"/>
<evidence type="ECO:0000313" key="2">
    <source>
        <dbReference type="EMBL" id="UUX57699.1"/>
    </source>
</evidence>
<dbReference type="RefSeq" id="WP_257745259.1">
    <property type="nucleotide sequence ID" value="NZ_CP102487.1"/>
</dbReference>
<dbReference type="Pfam" id="PF00583">
    <property type="entry name" value="Acetyltransf_1"/>
    <property type="match status" value="1"/>
</dbReference>
<dbReference type="Proteomes" id="UP001060018">
    <property type="component" value="Chromosome"/>
</dbReference>
<dbReference type="SUPFAM" id="SSF55729">
    <property type="entry name" value="Acyl-CoA N-acyltransferases (Nat)"/>
    <property type="match status" value="1"/>
</dbReference>
<proteinExistence type="predicted"/>
<dbReference type="InterPro" id="IPR016181">
    <property type="entry name" value="Acyl_CoA_acyltransferase"/>
</dbReference>
<feature type="domain" description="N-acetyltransferase" evidence="1">
    <location>
        <begin position="1"/>
        <end position="151"/>
    </location>
</feature>
<organism evidence="2 3">
    <name type="scientific">Glutamicibacter halophytocola</name>
    <dbReference type="NCBI Taxonomy" id="1933880"/>
    <lineage>
        <taxon>Bacteria</taxon>
        <taxon>Bacillati</taxon>
        <taxon>Actinomycetota</taxon>
        <taxon>Actinomycetes</taxon>
        <taxon>Micrococcales</taxon>
        <taxon>Micrococcaceae</taxon>
        <taxon>Glutamicibacter</taxon>
    </lineage>
</organism>
<dbReference type="InterPro" id="IPR000182">
    <property type="entry name" value="GNAT_dom"/>
</dbReference>
<name>A0AA94XRY9_9MICC</name>
<accession>A0AA94XRY9</accession>
<evidence type="ECO:0000259" key="1">
    <source>
        <dbReference type="PROSITE" id="PS51186"/>
    </source>
</evidence>
<dbReference type="Gene3D" id="3.40.630.30">
    <property type="match status" value="1"/>
</dbReference>
<gene>
    <name evidence="2" type="ORF">NUH22_10255</name>
</gene>
<protein>
    <submittedName>
        <fullName evidence="2">GNAT family N-acetyltransferase</fullName>
    </submittedName>
</protein>
<dbReference type="EMBL" id="CP102487">
    <property type="protein sequence ID" value="UUX57699.1"/>
    <property type="molecule type" value="Genomic_DNA"/>
</dbReference>
<evidence type="ECO:0000313" key="3">
    <source>
        <dbReference type="Proteomes" id="UP001060018"/>
    </source>
</evidence>
<dbReference type="GO" id="GO:0016747">
    <property type="term" value="F:acyltransferase activity, transferring groups other than amino-acyl groups"/>
    <property type="evidence" value="ECO:0007669"/>
    <property type="project" value="InterPro"/>
</dbReference>
<dbReference type="PROSITE" id="PS51186">
    <property type="entry name" value="GNAT"/>
    <property type="match status" value="1"/>
</dbReference>